<dbReference type="Gene3D" id="3.40.630.30">
    <property type="match status" value="1"/>
</dbReference>
<dbReference type="RefSeq" id="WP_057183424.1">
    <property type="nucleotide sequence ID" value="NZ_BDQM01000006.1"/>
</dbReference>
<dbReference type="Pfam" id="PF13480">
    <property type="entry name" value="Acetyltransf_6"/>
    <property type="match status" value="1"/>
</dbReference>
<dbReference type="InterPro" id="IPR016181">
    <property type="entry name" value="Acyl_CoA_acyltransferase"/>
</dbReference>
<gene>
    <name evidence="2" type="ORF">MTCD1_01148</name>
</gene>
<dbReference type="SUPFAM" id="SSF55729">
    <property type="entry name" value="Acyl-CoA N-acyltransferases (Nat)"/>
    <property type="match status" value="1"/>
</dbReference>
<feature type="domain" description="BioF2-like acetyltransferase" evidence="1">
    <location>
        <begin position="188"/>
        <end position="334"/>
    </location>
</feature>
<name>A0ABQ0MT63_9GAMM</name>
<comment type="caution">
    <text evidence="2">The sequence shown here is derived from an EMBL/GenBank/DDBJ whole genome shotgun (WGS) entry which is preliminary data.</text>
</comment>
<evidence type="ECO:0000313" key="3">
    <source>
        <dbReference type="Proteomes" id="UP000197068"/>
    </source>
</evidence>
<dbReference type="InterPro" id="IPR038740">
    <property type="entry name" value="BioF2-like_GNAT_dom"/>
</dbReference>
<evidence type="ECO:0000259" key="1">
    <source>
        <dbReference type="Pfam" id="PF13480"/>
    </source>
</evidence>
<protein>
    <recommendedName>
        <fullName evidence="1">BioF2-like acetyltransferase domain-containing protein</fullName>
    </recommendedName>
</protein>
<dbReference type="EMBL" id="BDQM01000006">
    <property type="protein sequence ID" value="GAW95545.1"/>
    <property type="molecule type" value="Genomic_DNA"/>
</dbReference>
<organism evidence="2 3">
    <name type="scientific">Colwellia marinimaniae</name>
    <dbReference type="NCBI Taxonomy" id="1513592"/>
    <lineage>
        <taxon>Bacteria</taxon>
        <taxon>Pseudomonadati</taxon>
        <taxon>Pseudomonadota</taxon>
        <taxon>Gammaproteobacteria</taxon>
        <taxon>Alteromonadales</taxon>
        <taxon>Colwelliaceae</taxon>
        <taxon>Colwellia</taxon>
    </lineage>
</organism>
<evidence type="ECO:0000313" key="2">
    <source>
        <dbReference type="EMBL" id="GAW95545.1"/>
    </source>
</evidence>
<proteinExistence type="predicted"/>
<dbReference type="Proteomes" id="UP000197068">
    <property type="component" value="Unassembled WGS sequence"/>
</dbReference>
<reference evidence="2 3" key="1">
    <citation type="submission" date="2017-06" db="EMBL/GenBank/DDBJ databases">
        <title>Whole Genome Sequences of Colwellia marinimaniae MTCD1.</title>
        <authorList>
            <person name="Kusumoto H."/>
            <person name="Inoue M."/>
            <person name="Tanikawa K."/>
            <person name="Maeji H."/>
            <person name="Cameron J.H."/>
            <person name="Bartlett D.H."/>
        </authorList>
    </citation>
    <scope>NUCLEOTIDE SEQUENCE [LARGE SCALE GENOMIC DNA]</scope>
    <source>
        <strain evidence="2 3">MTCD1</strain>
    </source>
</reference>
<keyword evidence="3" id="KW-1185">Reference proteome</keyword>
<accession>A0ABQ0MT63</accession>
<sequence>MSIKKTYITTVKPFELSQKEKLGEKWLVLERDSDCSVFLSWHWIGNWLDLVTDKLFLIEAYHDDKVVGLGFFVEKTRKVFGCFSIKQWWLHRTGIQQQDQIWVEYNDFLLDESCSVTVREEMVKAIADFDPSVKEVIIGLSAFEKLDFFTNSFAKLNFLEDSIVQTNGYLVSLSCFKGDYLNKVLSKNTRLQISRSKKILQSQGQLRFEVFSNPQKLAELYPKIASIHIDKWQASKEGSGFSNPIFAGFHQSMAINNTNNLVQISVLTLDEVELGYLVNFVYNNKVYFYLSALQQNSDNKIKIGLTLHSEAIRYYAEQGIESYDFLGGDARYKKSLSNKKYGLEMKCYYRDDFLLRLERQLKDFKMRSIQMFSKYLKS</sequence>